<dbReference type="PANTHER" id="PTHR42852">
    <property type="entry name" value="THIOL:DISULFIDE INTERCHANGE PROTEIN DSBE"/>
    <property type="match status" value="1"/>
</dbReference>
<dbReference type="Pfam" id="PF08534">
    <property type="entry name" value="Redoxin"/>
    <property type="match status" value="1"/>
</dbReference>
<sequence>MRRRELLGSLAAATAVTTAGCNSLGQSLTGDGGDDPEAVTVETIDAPGSRAGSATVPERGRVTFVEFFATTCPICASQMSVVGEAHGQVDDGVQFLSVTSEPVGLTVSTDEVASWWADNGGSWPVGIDDGLALARKYDATSVPTAVVVGPDNVVTGRHSGRTTVSRIVSEIRAARPGEQP</sequence>
<dbReference type="SUPFAM" id="SSF52833">
    <property type="entry name" value="Thioredoxin-like"/>
    <property type="match status" value="1"/>
</dbReference>
<evidence type="ECO:0000259" key="1">
    <source>
        <dbReference type="PROSITE" id="PS51352"/>
    </source>
</evidence>
<dbReference type="InterPro" id="IPR013766">
    <property type="entry name" value="Thioredoxin_domain"/>
</dbReference>
<keyword evidence="3" id="KW-1185">Reference proteome</keyword>
<gene>
    <name evidence="2" type="ORF">ACFSBL_19955</name>
</gene>
<dbReference type="PROSITE" id="PS51257">
    <property type="entry name" value="PROKAR_LIPOPROTEIN"/>
    <property type="match status" value="1"/>
</dbReference>
<dbReference type="CDD" id="cd02966">
    <property type="entry name" value="TlpA_like_family"/>
    <property type="match status" value="1"/>
</dbReference>
<evidence type="ECO:0000313" key="3">
    <source>
        <dbReference type="Proteomes" id="UP001597034"/>
    </source>
</evidence>
<dbReference type="PROSITE" id="PS51352">
    <property type="entry name" value="THIOREDOXIN_2"/>
    <property type="match status" value="1"/>
</dbReference>
<organism evidence="2 3">
    <name type="scientific">Haloarchaeobius litoreus</name>
    <dbReference type="NCBI Taxonomy" id="755306"/>
    <lineage>
        <taxon>Archaea</taxon>
        <taxon>Methanobacteriati</taxon>
        <taxon>Methanobacteriota</taxon>
        <taxon>Stenosarchaea group</taxon>
        <taxon>Halobacteria</taxon>
        <taxon>Halobacteriales</taxon>
        <taxon>Halorubellaceae</taxon>
        <taxon>Haloarchaeobius</taxon>
    </lineage>
</organism>
<name>A0ABD6DQC8_9EURY</name>
<dbReference type="AlphaFoldDB" id="A0ABD6DQC8"/>
<dbReference type="Gene3D" id="3.40.30.10">
    <property type="entry name" value="Glutaredoxin"/>
    <property type="match status" value="1"/>
</dbReference>
<proteinExistence type="predicted"/>
<feature type="domain" description="Thioredoxin" evidence="1">
    <location>
        <begin position="35"/>
        <end position="176"/>
    </location>
</feature>
<reference evidence="2 3" key="1">
    <citation type="journal article" date="2019" name="Int. J. Syst. Evol. Microbiol.">
        <title>The Global Catalogue of Microorganisms (GCM) 10K type strain sequencing project: providing services to taxonomists for standard genome sequencing and annotation.</title>
        <authorList>
            <consortium name="The Broad Institute Genomics Platform"/>
            <consortium name="The Broad Institute Genome Sequencing Center for Infectious Disease"/>
            <person name="Wu L."/>
            <person name="Ma J."/>
        </authorList>
    </citation>
    <scope>NUCLEOTIDE SEQUENCE [LARGE SCALE GENOMIC DNA]</scope>
    <source>
        <strain evidence="2 3">CGMCC 1.10390</strain>
    </source>
</reference>
<accession>A0ABD6DQC8</accession>
<dbReference type="InterPro" id="IPR036249">
    <property type="entry name" value="Thioredoxin-like_sf"/>
</dbReference>
<evidence type="ECO:0000313" key="2">
    <source>
        <dbReference type="EMBL" id="MFD1647965.1"/>
    </source>
</evidence>
<comment type="caution">
    <text evidence="2">The sequence shown here is derived from an EMBL/GenBank/DDBJ whole genome shotgun (WGS) entry which is preliminary data.</text>
</comment>
<protein>
    <submittedName>
        <fullName evidence="2">TlpA family protein disulfide reductase</fullName>
    </submittedName>
</protein>
<dbReference type="RefSeq" id="WP_256401558.1">
    <property type="nucleotide sequence ID" value="NZ_JANHJR010000004.1"/>
</dbReference>
<dbReference type="EMBL" id="JBHUDO010000004">
    <property type="protein sequence ID" value="MFD1647965.1"/>
    <property type="molecule type" value="Genomic_DNA"/>
</dbReference>
<dbReference type="Proteomes" id="UP001597034">
    <property type="component" value="Unassembled WGS sequence"/>
</dbReference>
<dbReference type="InterPro" id="IPR013740">
    <property type="entry name" value="Redoxin"/>
</dbReference>
<dbReference type="PANTHER" id="PTHR42852:SF17">
    <property type="entry name" value="THIOREDOXIN-LIKE PROTEIN HI_1115"/>
    <property type="match status" value="1"/>
</dbReference>
<dbReference type="InterPro" id="IPR050553">
    <property type="entry name" value="Thioredoxin_ResA/DsbE_sf"/>
</dbReference>